<evidence type="ECO:0000256" key="1">
    <source>
        <dbReference type="ARBA" id="ARBA00023125"/>
    </source>
</evidence>
<feature type="compositionally biased region" description="Pro residues" evidence="3">
    <location>
        <begin position="79"/>
        <end position="88"/>
    </location>
</feature>
<evidence type="ECO:0000256" key="2">
    <source>
        <dbReference type="PROSITE-ProRule" id="PRU00335"/>
    </source>
</evidence>
<reference evidence="5 6" key="1">
    <citation type="submission" date="2021-05" db="EMBL/GenBank/DDBJ databases">
        <title>Direct Submission.</title>
        <authorList>
            <person name="Li K."/>
            <person name="Gao J."/>
        </authorList>
    </citation>
    <scope>NUCLEOTIDE SEQUENCE [LARGE SCALE GENOMIC DNA]</scope>
    <source>
        <strain evidence="5 6">Mg02</strain>
    </source>
</reference>
<dbReference type="RefSeq" id="WP_260697208.1">
    <property type="nucleotide sequence ID" value="NZ_CP074133.1"/>
</dbReference>
<evidence type="ECO:0000256" key="3">
    <source>
        <dbReference type="SAM" id="MobiDB-lite"/>
    </source>
</evidence>
<dbReference type="Proteomes" id="UP000676079">
    <property type="component" value="Chromosome"/>
</dbReference>
<keyword evidence="1 2" id="KW-0238">DNA-binding</keyword>
<accession>A0ABX8BSC7</accession>
<dbReference type="InterPro" id="IPR050109">
    <property type="entry name" value="HTH-type_TetR-like_transc_reg"/>
</dbReference>
<feature type="DNA-binding region" description="H-T-H motif" evidence="2">
    <location>
        <begin position="34"/>
        <end position="53"/>
    </location>
</feature>
<organism evidence="5 6">
    <name type="scientific">Nocardiopsis changdeensis</name>
    <dbReference type="NCBI Taxonomy" id="2831969"/>
    <lineage>
        <taxon>Bacteria</taxon>
        <taxon>Bacillati</taxon>
        <taxon>Actinomycetota</taxon>
        <taxon>Actinomycetes</taxon>
        <taxon>Streptosporangiales</taxon>
        <taxon>Nocardiopsidaceae</taxon>
        <taxon>Nocardiopsis</taxon>
    </lineage>
</organism>
<dbReference type="SUPFAM" id="SSF46689">
    <property type="entry name" value="Homeodomain-like"/>
    <property type="match status" value="1"/>
</dbReference>
<evidence type="ECO:0000259" key="4">
    <source>
        <dbReference type="PROSITE" id="PS50977"/>
    </source>
</evidence>
<dbReference type="PRINTS" id="PR00455">
    <property type="entry name" value="HTHTETR"/>
</dbReference>
<evidence type="ECO:0000313" key="5">
    <source>
        <dbReference type="EMBL" id="QUX24678.1"/>
    </source>
</evidence>
<dbReference type="PROSITE" id="PS50977">
    <property type="entry name" value="HTH_TETR_2"/>
    <property type="match status" value="1"/>
</dbReference>
<sequence length="362" mass="37056">MVRLTRAQQQARNRARVLAAAAEEFAERGFHDARIDGIAARADLTRGAVYSNFPGKRALYFSVLADAAERSDPARDPSRPPADAPGPADPAAALGAFARARLSRVPLTGSDEPLGTAAGLTPEVLSDAPVRGLFAQLVKVEAVLLALSLEALAGDGRRRVRQARAVLTVLHGAERTAAVAPGTVDPFTVIRTCEHLAGLDLDDPEPPHLAHIGPAEPADDPWEPPEAVDPATGERVGFGADGVVAVLGPGRLEAVEDALRAAADTDAVTAVLATDDPAEHGPLLHAFLADLYRHLAAAFPARAVPRARLVLDAAGAVAAAVGAAAAEDTEVAVRVGGGRITARAAGARAAHAVAAARTPAGS</sequence>
<feature type="domain" description="HTH tetR-type" evidence="4">
    <location>
        <begin position="11"/>
        <end position="71"/>
    </location>
</feature>
<feature type="region of interest" description="Disordered" evidence="3">
    <location>
        <begin position="70"/>
        <end position="90"/>
    </location>
</feature>
<dbReference type="InterPro" id="IPR001647">
    <property type="entry name" value="HTH_TetR"/>
</dbReference>
<protein>
    <submittedName>
        <fullName evidence="5">TetR/AcrR family transcriptional regulator</fullName>
    </submittedName>
</protein>
<dbReference type="PANTHER" id="PTHR30055">
    <property type="entry name" value="HTH-TYPE TRANSCRIPTIONAL REGULATOR RUTR"/>
    <property type="match status" value="1"/>
</dbReference>
<dbReference type="PANTHER" id="PTHR30055:SF196">
    <property type="entry name" value="HTH-TYPE TRANSCRIPTIONAL REGULATOR RUTR"/>
    <property type="match status" value="1"/>
</dbReference>
<name>A0ABX8BSC7_9ACTN</name>
<dbReference type="Pfam" id="PF00440">
    <property type="entry name" value="TetR_N"/>
    <property type="match status" value="1"/>
</dbReference>
<gene>
    <name evidence="5" type="ORF">KGD84_10655</name>
</gene>
<keyword evidence="6" id="KW-1185">Reference proteome</keyword>
<proteinExistence type="predicted"/>
<dbReference type="Gene3D" id="1.10.357.10">
    <property type="entry name" value="Tetracycline Repressor, domain 2"/>
    <property type="match status" value="1"/>
</dbReference>
<evidence type="ECO:0000313" key="6">
    <source>
        <dbReference type="Proteomes" id="UP000676079"/>
    </source>
</evidence>
<dbReference type="EMBL" id="CP074133">
    <property type="protein sequence ID" value="QUX24678.1"/>
    <property type="molecule type" value="Genomic_DNA"/>
</dbReference>
<dbReference type="InterPro" id="IPR009057">
    <property type="entry name" value="Homeodomain-like_sf"/>
</dbReference>